<accession>A0A1B6NYA5</accession>
<proteinExistence type="predicted"/>
<reference evidence="3" key="1">
    <citation type="submission" date="2013-11" db="EMBL/GenBank/DDBJ databases">
        <title>Microbial diversity, functional groups and degradation webs in Northern and Southern Mediterranean and Red Sea marine crude oil polluted sites.</title>
        <authorList>
            <person name="Daffonchio D."/>
            <person name="Mapelli F."/>
            <person name="Ferrer M."/>
            <person name="Richter M."/>
            <person name="Cherif A."/>
            <person name="Malkawi H.I."/>
            <person name="Yakimov M.M."/>
            <person name="Abdel-Fattah Y.R."/>
            <person name="Blaghen M."/>
            <person name="Golyshin P.N."/>
            <person name="Kalogerakis N."/>
            <person name="Boon N."/>
            <person name="Magagnini M."/>
            <person name="Fava F."/>
        </authorList>
    </citation>
    <scope>NUCLEOTIDE SEQUENCE</scope>
</reference>
<evidence type="ECO:0000313" key="3">
    <source>
        <dbReference type="EMBL" id="KTF08393.1"/>
    </source>
</evidence>
<feature type="region of interest" description="Disordered" evidence="1">
    <location>
        <begin position="1"/>
        <end position="20"/>
    </location>
</feature>
<dbReference type="EMBL" id="AYSL01000007">
    <property type="protein sequence ID" value="KTF08393.1"/>
    <property type="molecule type" value="Genomic_DNA"/>
</dbReference>
<gene>
    <name evidence="3" type="ORF">MGSAQ_000106</name>
</gene>
<sequence length="95" mass="10815">MYDQEYSEQGKRQKERERLNDEADAALATKKALNDAEDRRLAAEKVKLADEKRKIEASRQANQNHLTVSQLIIYSSVFIAIAIAIILFFKSISST</sequence>
<comment type="caution">
    <text evidence="3">The sequence shown here is derived from an EMBL/GenBank/DDBJ whole genome shotgun (WGS) entry which is preliminary data.</text>
</comment>
<feature type="transmembrane region" description="Helical" evidence="2">
    <location>
        <begin position="71"/>
        <end position="89"/>
    </location>
</feature>
<keyword evidence="2" id="KW-1133">Transmembrane helix</keyword>
<keyword evidence="2" id="KW-0472">Membrane</keyword>
<name>A0A1B6NYA5_9ZZZZ</name>
<feature type="compositionally biased region" description="Basic and acidic residues" evidence="1">
    <location>
        <begin position="8"/>
        <end position="20"/>
    </location>
</feature>
<evidence type="ECO:0000256" key="2">
    <source>
        <dbReference type="SAM" id="Phobius"/>
    </source>
</evidence>
<organism evidence="3">
    <name type="scientific">marine sediment metagenome</name>
    <dbReference type="NCBI Taxonomy" id="412755"/>
    <lineage>
        <taxon>unclassified sequences</taxon>
        <taxon>metagenomes</taxon>
        <taxon>ecological metagenomes</taxon>
    </lineage>
</organism>
<protein>
    <submittedName>
        <fullName evidence="3">Uncharacterized protein</fullName>
    </submittedName>
</protein>
<dbReference type="AlphaFoldDB" id="A0A1B6NYA5"/>
<evidence type="ECO:0000256" key="1">
    <source>
        <dbReference type="SAM" id="MobiDB-lite"/>
    </source>
</evidence>
<keyword evidence="2" id="KW-0812">Transmembrane</keyword>